<keyword evidence="2" id="KW-0489">Methyltransferase</keyword>
<dbReference type="Pfam" id="PF05430">
    <property type="entry name" value="Methyltransf_30"/>
    <property type="match status" value="1"/>
</dbReference>
<dbReference type="CDD" id="cd02440">
    <property type="entry name" value="AdoMet_MTases"/>
    <property type="match status" value="1"/>
</dbReference>
<gene>
    <name evidence="2" type="ORF">FHS90_004095</name>
</gene>
<name>A0A839GL05_9BACT</name>
<dbReference type="SUPFAM" id="SSF53335">
    <property type="entry name" value="S-adenosyl-L-methionine-dependent methyltransferases"/>
    <property type="match status" value="1"/>
</dbReference>
<dbReference type="GO" id="GO:0016645">
    <property type="term" value="F:oxidoreductase activity, acting on the CH-NH group of donors"/>
    <property type="evidence" value="ECO:0007669"/>
    <property type="project" value="InterPro"/>
</dbReference>
<dbReference type="NCBIfam" id="NF033855">
    <property type="entry name" value="tRNA_MNMC2"/>
    <property type="match status" value="1"/>
</dbReference>
<dbReference type="PANTHER" id="PTHR39963">
    <property type="entry name" value="SLL0983 PROTEIN"/>
    <property type="match status" value="1"/>
</dbReference>
<evidence type="ECO:0000313" key="2">
    <source>
        <dbReference type="EMBL" id="MBA9079360.1"/>
    </source>
</evidence>
<dbReference type="RefSeq" id="WP_182514272.1">
    <property type="nucleotide sequence ID" value="NZ_JACJIQ010000021.1"/>
</dbReference>
<sequence length="228" mass="25554">MNLEVRQTKDGSTTLFVPELNEHYHSVHGALQESLHVFIKMGLEATLHRLPTVRVLEVGFGTGLNALLTLQHSRLTGATVRYDTLEKYPLAPEVVQQLQFEKFILNPELLDFFLPLHAAPWEQPVAVSPQFTLRKLETDLEAFAPAPEHYDLIYFDAFAPEKQPHLWTDAIFQKMYDCLAPGGTLVTYCAKGSFKRSLKAAGFAVEALPGPPGKREMTRGVKEALPNK</sequence>
<accession>A0A839GL05</accession>
<dbReference type="InterPro" id="IPR047785">
    <property type="entry name" value="tRNA_MNMC2"/>
</dbReference>
<proteinExistence type="predicted"/>
<comment type="caution">
    <text evidence="2">The sequence shown here is derived from an EMBL/GenBank/DDBJ whole genome shotgun (WGS) entry which is preliminary data.</text>
</comment>
<dbReference type="Proteomes" id="UP000563094">
    <property type="component" value="Unassembled WGS sequence"/>
</dbReference>
<dbReference type="InterPro" id="IPR029063">
    <property type="entry name" value="SAM-dependent_MTases_sf"/>
</dbReference>
<feature type="domain" description="MnmC-like methyltransferase" evidence="1">
    <location>
        <begin position="139"/>
        <end position="222"/>
    </location>
</feature>
<keyword evidence="2" id="KW-0808">Transferase</keyword>
<dbReference type="GO" id="GO:0032259">
    <property type="term" value="P:methylation"/>
    <property type="evidence" value="ECO:0007669"/>
    <property type="project" value="UniProtKB-KW"/>
</dbReference>
<evidence type="ECO:0000313" key="3">
    <source>
        <dbReference type="Proteomes" id="UP000563094"/>
    </source>
</evidence>
<keyword evidence="3" id="KW-1185">Reference proteome</keyword>
<dbReference type="PANTHER" id="PTHR39963:SF1">
    <property type="entry name" value="MNMC-LIKE METHYLTRANSFERASE DOMAIN-CONTAINING PROTEIN"/>
    <property type="match status" value="1"/>
</dbReference>
<dbReference type="EMBL" id="JACJIQ010000021">
    <property type="protein sequence ID" value="MBA9079360.1"/>
    <property type="molecule type" value="Genomic_DNA"/>
</dbReference>
<dbReference type="InterPro" id="IPR008471">
    <property type="entry name" value="MnmC-like_methylTransf"/>
</dbReference>
<reference evidence="2 3" key="1">
    <citation type="submission" date="2020-08" db="EMBL/GenBank/DDBJ databases">
        <title>Genomic Encyclopedia of Type Strains, Phase IV (KMG-IV): sequencing the most valuable type-strain genomes for metagenomic binning, comparative biology and taxonomic classification.</title>
        <authorList>
            <person name="Goeker M."/>
        </authorList>
    </citation>
    <scope>NUCLEOTIDE SEQUENCE [LARGE SCALE GENOMIC DNA]</scope>
    <source>
        <strain evidence="2 3">DSM 29854</strain>
    </source>
</reference>
<protein>
    <submittedName>
        <fullName evidence="2">tRNA U34 5-methylaminomethyl-2-thiouridine-forming methyltransferase MnmC</fullName>
    </submittedName>
</protein>
<organism evidence="2 3">
    <name type="scientific">Rufibacter quisquiliarum</name>
    <dbReference type="NCBI Taxonomy" id="1549639"/>
    <lineage>
        <taxon>Bacteria</taxon>
        <taxon>Pseudomonadati</taxon>
        <taxon>Bacteroidota</taxon>
        <taxon>Cytophagia</taxon>
        <taxon>Cytophagales</taxon>
        <taxon>Hymenobacteraceae</taxon>
        <taxon>Rufibacter</taxon>
    </lineage>
</organism>
<dbReference type="AlphaFoldDB" id="A0A839GL05"/>
<evidence type="ECO:0000259" key="1">
    <source>
        <dbReference type="Pfam" id="PF05430"/>
    </source>
</evidence>
<dbReference type="Gene3D" id="3.40.50.150">
    <property type="entry name" value="Vaccinia Virus protein VP39"/>
    <property type="match status" value="1"/>
</dbReference>
<dbReference type="GO" id="GO:0004808">
    <property type="term" value="F:tRNA (5-methylaminomethyl-2-thiouridylate)(34)-methyltransferase activity"/>
    <property type="evidence" value="ECO:0007669"/>
    <property type="project" value="InterPro"/>
</dbReference>